<protein>
    <submittedName>
        <fullName evidence="3">Uncharacterized protein</fullName>
    </submittedName>
</protein>
<name>A0A0U1NWJ9_9BACI</name>
<dbReference type="OrthoDB" id="9958358at2"/>
<evidence type="ECO:0000313" key="4">
    <source>
        <dbReference type="Proteomes" id="UP000199087"/>
    </source>
</evidence>
<keyword evidence="2" id="KW-1133">Transmembrane helix</keyword>
<evidence type="ECO:0000256" key="1">
    <source>
        <dbReference type="SAM" id="MobiDB-lite"/>
    </source>
</evidence>
<dbReference type="Proteomes" id="UP000199087">
    <property type="component" value="Unassembled WGS sequence"/>
</dbReference>
<reference evidence="4" key="1">
    <citation type="submission" date="2015-05" db="EMBL/GenBank/DDBJ databases">
        <authorList>
            <person name="Urmite Genomes"/>
        </authorList>
    </citation>
    <scope>NUCLEOTIDE SEQUENCE [LARGE SCALE GENOMIC DNA]</scope>
    <source>
        <strain evidence="4">LF1</strain>
    </source>
</reference>
<accession>A0A0U1NWJ9</accession>
<proteinExistence type="predicted"/>
<sequence length="88" mass="10421">MSDEFQEQPQEQLQDNNETLKNEIKNELKEEFGNFRKKQKHRVIYTVCVFALGVIIGFGGGMASHFEHHFGHGHDQNQKWHHMQKESR</sequence>
<evidence type="ECO:0000256" key="2">
    <source>
        <dbReference type="SAM" id="Phobius"/>
    </source>
</evidence>
<evidence type="ECO:0000313" key="3">
    <source>
        <dbReference type="EMBL" id="CRK82399.1"/>
    </source>
</evidence>
<organism evidence="3 4">
    <name type="scientific">Neobacillus massiliamazoniensis</name>
    <dbReference type="NCBI Taxonomy" id="1499688"/>
    <lineage>
        <taxon>Bacteria</taxon>
        <taxon>Bacillati</taxon>
        <taxon>Bacillota</taxon>
        <taxon>Bacilli</taxon>
        <taxon>Bacillales</taxon>
        <taxon>Bacillaceae</taxon>
        <taxon>Neobacillus</taxon>
    </lineage>
</organism>
<dbReference type="RefSeq" id="WP_090634338.1">
    <property type="nucleotide sequence ID" value="NZ_CVRB01000002.1"/>
</dbReference>
<feature type="transmembrane region" description="Helical" evidence="2">
    <location>
        <begin position="43"/>
        <end position="63"/>
    </location>
</feature>
<keyword evidence="4" id="KW-1185">Reference proteome</keyword>
<gene>
    <name evidence="3" type="ORF">BN000_02323</name>
</gene>
<dbReference type="AlphaFoldDB" id="A0A0U1NWJ9"/>
<feature type="region of interest" description="Disordered" evidence="1">
    <location>
        <begin position="1"/>
        <end position="22"/>
    </location>
</feature>
<dbReference type="EMBL" id="CVRB01000002">
    <property type="protein sequence ID" value="CRK82399.1"/>
    <property type="molecule type" value="Genomic_DNA"/>
</dbReference>
<keyword evidence="2" id="KW-0812">Transmembrane</keyword>
<keyword evidence="2" id="KW-0472">Membrane</keyword>